<dbReference type="HOGENOM" id="CLU_3241137_0_0_6"/>
<protein>
    <submittedName>
        <fullName evidence="1">Uncharacterized protein</fullName>
    </submittedName>
</protein>
<proteinExistence type="predicted"/>
<dbReference type="Proteomes" id="UP000016714">
    <property type="component" value="Chromosome 2"/>
</dbReference>
<sequence>MSPLCSNAETIKQRLEIESVILRQKRREMMSRRDDFDLTDSFN</sequence>
<evidence type="ECO:0000313" key="2">
    <source>
        <dbReference type="Proteomes" id="UP000016714"/>
    </source>
</evidence>
<dbReference type="EMBL" id="CP006719">
    <property type="protein sequence ID" value="AGV19120.1"/>
    <property type="molecule type" value="Genomic_DNA"/>
</dbReference>
<evidence type="ECO:0000313" key="1">
    <source>
        <dbReference type="EMBL" id="AGV19120.1"/>
    </source>
</evidence>
<reference evidence="1 2" key="1">
    <citation type="journal article" date="2015" name="Genome Announc.">
        <title>Complete genome sequence of Vibrio alginolyticus ATCC 17749.</title>
        <authorList>
            <person name="Liu X.F."/>
            <person name="Cao Y."/>
            <person name="Zhang H.L."/>
            <person name="Chen Y.J."/>
            <person name="Hu C.J."/>
        </authorList>
    </citation>
    <scope>NUCLEOTIDE SEQUENCE [LARGE SCALE GENOMIC DNA]</scope>
    <source>
        <strain evidence="2">ATCC 17749 / DSM 2171 / NBRC 15630 / NCIMB 1903 / NCTC 12160 / XII-53</strain>
    </source>
</reference>
<accession>A0A2I3CKP2</accession>
<dbReference type="KEGG" id="vag:N646_3310"/>
<gene>
    <name evidence="1" type="ORF">N646_3310</name>
</gene>
<organism evidence="1 2">
    <name type="scientific">Vibrio alginolyticus (strain ATCC 17749 / DSM 2171 / NBRC 15630 / NCIMB 1903 / NCTC 12160 / XII-53)</name>
    <dbReference type="NCBI Taxonomy" id="1219076"/>
    <lineage>
        <taxon>Bacteria</taxon>
        <taxon>Pseudomonadati</taxon>
        <taxon>Pseudomonadota</taxon>
        <taxon>Gammaproteobacteria</taxon>
        <taxon>Vibrionales</taxon>
        <taxon>Vibrionaceae</taxon>
        <taxon>Vibrio</taxon>
    </lineage>
</organism>
<name>A0A2I3CKP2_VIBAX</name>
<dbReference type="AlphaFoldDB" id="A0A2I3CKP2"/>